<dbReference type="PANTHER" id="PTHR33908">
    <property type="entry name" value="MANNOSYLTRANSFERASE YKCB-RELATED"/>
    <property type="match status" value="1"/>
</dbReference>
<evidence type="ECO:0000256" key="2">
    <source>
        <dbReference type="ARBA" id="ARBA00022475"/>
    </source>
</evidence>
<name>A0A0P6YFJ4_9CHLR</name>
<dbReference type="Proteomes" id="UP000050502">
    <property type="component" value="Unassembled WGS sequence"/>
</dbReference>
<evidence type="ECO:0000313" key="11">
    <source>
        <dbReference type="Proteomes" id="UP000050502"/>
    </source>
</evidence>
<feature type="transmembrane region" description="Helical" evidence="8">
    <location>
        <begin position="111"/>
        <end position="131"/>
    </location>
</feature>
<keyword evidence="2" id="KW-1003">Cell membrane</keyword>
<dbReference type="InterPro" id="IPR038731">
    <property type="entry name" value="RgtA/B/C-like"/>
</dbReference>
<reference evidence="10 11" key="1">
    <citation type="submission" date="2015-07" db="EMBL/GenBank/DDBJ databases">
        <title>Whole genome sequence of Ardenticatena maritima DSM 23922.</title>
        <authorList>
            <person name="Hemp J."/>
            <person name="Ward L.M."/>
            <person name="Pace L.A."/>
            <person name="Fischer W.W."/>
        </authorList>
    </citation>
    <scope>NUCLEOTIDE SEQUENCE [LARGE SCALE GENOMIC DNA]</scope>
    <source>
        <strain evidence="10 11">110S</strain>
    </source>
</reference>
<feature type="transmembrane region" description="Helical" evidence="8">
    <location>
        <begin position="176"/>
        <end position="202"/>
    </location>
</feature>
<comment type="subcellular location">
    <subcellularLocation>
        <location evidence="1">Cell membrane</location>
        <topology evidence="1">Multi-pass membrane protein</topology>
    </subcellularLocation>
</comment>
<evidence type="ECO:0000256" key="8">
    <source>
        <dbReference type="SAM" id="Phobius"/>
    </source>
</evidence>
<evidence type="ECO:0000256" key="6">
    <source>
        <dbReference type="ARBA" id="ARBA00022989"/>
    </source>
</evidence>
<feature type="transmembrane region" description="Helical" evidence="8">
    <location>
        <begin position="374"/>
        <end position="392"/>
    </location>
</feature>
<feature type="transmembrane region" description="Helical" evidence="8">
    <location>
        <begin position="223"/>
        <end position="241"/>
    </location>
</feature>
<dbReference type="PANTHER" id="PTHR33908:SF11">
    <property type="entry name" value="MEMBRANE PROTEIN"/>
    <property type="match status" value="1"/>
</dbReference>
<evidence type="ECO:0000313" key="10">
    <source>
        <dbReference type="EMBL" id="KPL89070.1"/>
    </source>
</evidence>
<accession>A0A0P6YFJ4</accession>
<dbReference type="RefSeq" id="WP_060687069.1">
    <property type="nucleotide sequence ID" value="NZ_LGKN01000003.1"/>
</dbReference>
<keyword evidence="3" id="KW-0328">Glycosyltransferase</keyword>
<protein>
    <recommendedName>
        <fullName evidence="9">Glycosyltransferase RgtA/B/C/D-like domain-containing protein</fullName>
    </recommendedName>
</protein>
<dbReference type="GO" id="GO:0016763">
    <property type="term" value="F:pentosyltransferase activity"/>
    <property type="evidence" value="ECO:0007669"/>
    <property type="project" value="TreeGrafter"/>
</dbReference>
<gene>
    <name evidence="10" type="ORF">SE16_00520</name>
</gene>
<evidence type="ECO:0000256" key="3">
    <source>
        <dbReference type="ARBA" id="ARBA00022676"/>
    </source>
</evidence>
<feature type="transmembrane region" description="Helical" evidence="8">
    <location>
        <begin position="143"/>
        <end position="164"/>
    </location>
</feature>
<keyword evidence="5 8" id="KW-0812">Transmembrane</keyword>
<evidence type="ECO:0000256" key="4">
    <source>
        <dbReference type="ARBA" id="ARBA00022679"/>
    </source>
</evidence>
<dbReference type="EMBL" id="LGKN01000003">
    <property type="protein sequence ID" value="KPL89070.1"/>
    <property type="molecule type" value="Genomic_DNA"/>
</dbReference>
<organism evidence="10 11">
    <name type="scientific">Ardenticatena maritima</name>
    <dbReference type="NCBI Taxonomy" id="872965"/>
    <lineage>
        <taxon>Bacteria</taxon>
        <taxon>Bacillati</taxon>
        <taxon>Chloroflexota</taxon>
        <taxon>Ardenticatenia</taxon>
        <taxon>Ardenticatenales</taxon>
        <taxon>Ardenticatenaceae</taxon>
        <taxon>Ardenticatena</taxon>
    </lineage>
</organism>
<keyword evidence="7 8" id="KW-0472">Membrane</keyword>
<comment type="caution">
    <text evidence="10">The sequence shown here is derived from an EMBL/GenBank/DDBJ whole genome shotgun (WGS) entry which is preliminary data.</text>
</comment>
<proteinExistence type="predicted"/>
<dbReference type="GO" id="GO:0009103">
    <property type="term" value="P:lipopolysaccharide biosynthetic process"/>
    <property type="evidence" value="ECO:0007669"/>
    <property type="project" value="UniProtKB-ARBA"/>
</dbReference>
<dbReference type="Pfam" id="PF13231">
    <property type="entry name" value="PMT_2"/>
    <property type="match status" value="1"/>
</dbReference>
<feature type="transmembrane region" description="Helical" evidence="8">
    <location>
        <begin position="317"/>
        <end position="339"/>
    </location>
</feature>
<evidence type="ECO:0000259" key="9">
    <source>
        <dbReference type="Pfam" id="PF13231"/>
    </source>
</evidence>
<feature type="domain" description="Glycosyltransferase RgtA/B/C/D-like" evidence="9">
    <location>
        <begin position="90"/>
        <end position="204"/>
    </location>
</feature>
<dbReference type="GO" id="GO:0005886">
    <property type="term" value="C:plasma membrane"/>
    <property type="evidence" value="ECO:0007669"/>
    <property type="project" value="UniProtKB-SubCell"/>
</dbReference>
<evidence type="ECO:0000256" key="5">
    <source>
        <dbReference type="ARBA" id="ARBA00022692"/>
    </source>
</evidence>
<keyword evidence="4" id="KW-0808">Transferase</keyword>
<keyword evidence="6 8" id="KW-1133">Transmembrane helix</keyword>
<evidence type="ECO:0000256" key="1">
    <source>
        <dbReference type="ARBA" id="ARBA00004651"/>
    </source>
</evidence>
<sequence>MRQVRVWGALILLLAITLRVYGLDWDAGGRFHPDERLILSVAETRPATPYTRTDIRYPYGQLPLWLLAGLAPLLPEGLARPFAGDTFLATARVLAALADTATVVLVGGLAFTLYGAPSALLAMACVGLAVLHIQQAHFYTADILLAPLWVAATWALVCLARSPAGTRARYALTAGALIGLAMSAKITGALLLPALVIAHLAPGWQNSTGTWRTRWRSAWTDDAWGWFAPSLGTALGVFALVNPSVWQAFPAVRAAWHAEAAMVWGHIVPPYTRQFLDATPILYPITQQVQWFLGPTAALLAWGGTLWALWRAVRRRLAIGEVIVLAALLPAMGVILSAFAQFPRYWLPLFPLMALFGSGWLVRAVPRHWQPGAAMFGITPTLLYALAFVSLYKDAHPWWLASEWLCENIPPGAVLLVETWDQPLPVAGACDGRFVIITGDPYTPEGVAALPRLAEQADAIVLSSPRSWQTHARQSAHFPEAAAFYRSLFAGDQFEVAAVWRPEPSLGGVALSANLFTAAHVPTPSAWEASAPRRRIQMGRYDESFAVYDHPVVLILTRR</sequence>
<dbReference type="AlphaFoldDB" id="A0A0P6YFJ4"/>
<feature type="transmembrane region" description="Helical" evidence="8">
    <location>
        <begin position="289"/>
        <end position="310"/>
    </location>
</feature>
<feature type="transmembrane region" description="Helical" evidence="8">
    <location>
        <begin position="345"/>
        <end position="362"/>
    </location>
</feature>
<evidence type="ECO:0000256" key="7">
    <source>
        <dbReference type="ARBA" id="ARBA00023136"/>
    </source>
</evidence>
<dbReference type="InterPro" id="IPR050297">
    <property type="entry name" value="LipidA_mod_glycosyltrf_83"/>
</dbReference>